<feature type="domain" description="Flavoprotein" evidence="2">
    <location>
        <begin position="23"/>
        <end position="134"/>
    </location>
</feature>
<evidence type="ECO:0000259" key="2">
    <source>
        <dbReference type="Pfam" id="PF02441"/>
    </source>
</evidence>
<sequence>MVPTVSDNSGPIGPTSGSFSARRLLLVGTGAISVAFLPYWIKWLGLALPDVECRVVVTRSAERFVTRESLSAVNSSVAQLDAWPEEPRTTALHVEWAQWAEAVAVYPATVNFVSRFAAGMGDTPAMLALQCTRATIGIAPSLPPGAIDNPVLSRHLKEIQERPGVCVAPPEPGRSSTTGRHDAYVPPDLPTLLALMERSSGRMA</sequence>
<proteinExistence type="predicted"/>
<accession>A0ABN3MS54</accession>
<gene>
    <name evidence="3" type="ORF">GCM10010422_68560</name>
</gene>
<dbReference type="PANTHER" id="PTHR14359:SF6">
    <property type="entry name" value="PHOSPHOPANTOTHENOYLCYSTEINE DECARBOXYLASE"/>
    <property type="match status" value="1"/>
</dbReference>
<keyword evidence="1" id="KW-0812">Transmembrane</keyword>
<evidence type="ECO:0000313" key="3">
    <source>
        <dbReference type="EMBL" id="GAA2507657.1"/>
    </source>
</evidence>
<organism evidence="3 4">
    <name type="scientific">Streptomyces graminearus</name>
    <dbReference type="NCBI Taxonomy" id="284030"/>
    <lineage>
        <taxon>Bacteria</taxon>
        <taxon>Bacillati</taxon>
        <taxon>Actinomycetota</taxon>
        <taxon>Actinomycetes</taxon>
        <taxon>Kitasatosporales</taxon>
        <taxon>Streptomycetaceae</taxon>
        <taxon>Streptomyces</taxon>
    </lineage>
</organism>
<evidence type="ECO:0000313" key="4">
    <source>
        <dbReference type="Proteomes" id="UP001501721"/>
    </source>
</evidence>
<dbReference type="PANTHER" id="PTHR14359">
    <property type="entry name" value="HOMO-OLIGOMERIC FLAVIN CONTAINING CYS DECARBOXYLASE FAMILY"/>
    <property type="match status" value="1"/>
</dbReference>
<dbReference type="EMBL" id="BAAATL010000039">
    <property type="protein sequence ID" value="GAA2507657.1"/>
    <property type="molecule type" value="Genomic_DNA"/>
</dbReference>
<name>A0ABN3MS54_9ACTN</name>
<evidence type="ECO:0000256" key="1">
    <source>
        <dbReference type="SAM" id="Phobius"/>
    </source>
</evidence>
<feature type="transmembrane region" description="Helical" evidence="1">
    <location>
        <begin position="20"/>
        <end position="41"/>
    </location>
</feature>
<keyword evidence="4" id="KW-1185">Reference proteome</keyword>
<protein>
    <recommendedName>
        <fullName evidence="2">Flavoprotein domain-containing protein</fullName>
    </recommendedName>
</protein>
<dbReference type="Proteomes" id="UP001501721">
    <property type="component" value="Unassembled WGS sequence"/>
</dbReference>
<keyword evidence="1" id="KW-1133">Transmembrane helix</keyword>
<dbReference type="SUPFAM" id="SSF52507">
    <property type="entry name" value="Homo-oligomeric flavin-containing Cys decarboxylases, HFCD"/>
    <property type="match status" value="1"/>
</dbReference>
<keyword evidence="1" id="KW-0472">Membrane</keyword>
<dbReference type="Gene3D" id="3.40.50.1950">
    <property type="entry name" value="Flavin prenyltransferase-like"/>
    <property type="match status" value="1"/>
</dbReference>
<dbReference type="InterPro" id="IPR036551">
    <property type="entry name" value="Flavin_trans-like"/>
</dbReference>
<comment type="caution">
    <text evidence="3">The sequence shown here is derived from an EMBL/GenBank/DDBJ whole genome shotgun (WGS) entry which is preliminary data.</text>
</comment>
<reference evidence="3 4" key="1">
    <citation type="journal article" date="2019" name="Int. J. Syst. Evol. Microbiol.">
        <title>The Global Catalogue of Microorganisms (GCM) 10K type strain sequencing project: providing services to taxonomists for standard genome sequencing and annotation.</title>
        <authorList>
            <consortium name="The Broad Institute Genomics Platform"/>
            <consortium name="The Broad Institute Genome Sequencing Center for Infectious Disease"/>
            <person name="Wu L."/>
            <person name="Ma J."/>
        </authorList>
    </citation>
    <scope>NUCLEOTIDE SEQUENCE [LARGE SCALE GENOMIC DNA]</scope>
    <source>
        <strain evidence="3 4">JCM 6923</strain>
    </source>
</reference>
<dbReference type="Pfam" id="PF02441">
    <property type="entry name" value="Flavoprotein"/>
    <property type="match status" value="1"/>
</dbReference>
<dbReference type="InterPro" id="IPR003382">
    <property type="entry name" value="Flavoprotein"/>
</dbReference>